<reference evidence="1 2" key="1">
    <citation type="submission" date="2014-04" db="EMBL/GenBank/DDBJ databases">
        <authorList>
            <consortium name="DOE Joint Genome Institute"/>
            <person name="Kuo A."/>
            <person name="Ruytinx J."/>
            <person name="Rineau F."/>
            <person name="Colpaert J."/>
            <person name="Kohler A."/>
            <person name="Nagy L.G."/>
            <person name="Floudas D."/>
            <person name="Copeland A."/>
            <person name="Barry K.W."/>
            <person name="Cichocki N."/>
            <person name="Veneault-Fourrey C."/>
            <person name="LaButti K."/>
            <person name="Lindquist E.A."/>
            <person name="Lipzen A."/>
            <person name="Lundell T."/>
            <person name="Morin E."/>
            <person name="Murat C."/>
            <person name="Sun H."/>
            <person name="Tunlid A."/>
            <person name="Henrissat B."/>
            <person name="Grigoriev I.V."/>
            <person name="Hibbett D.S."/>
            <person name="Martin F."/>
            <person name="Nordberg H.P."/>
            <person name="Cantor M.N."/>
            <person name="Hua S.X."/>
        </authorList>
    </citation>
    <scope>NUCLEOTIDE SEQUENCE [LARGE SCALE GENOMIC DNA]</scope>
    <source>
        <strain evidence="1 2">UH-Slu-Lm8-n1</strain>
    </source>
</reference>
<sequence>MIPSLAGNPLRGVADPVGPAKCHSWVFSLFDLAVWVLHTSATGNRPAFHKLELEER</sequence>
<evidence type="ECO:0000313" key="1">
    <source>
        <dbReference type="EMBL" id="KIK39358.1"/>
    </source>
</evidence>
<protein>
    <submittedName>
        <fullName evidence="1">Uncharacterized protein</fullName>
    </submittedName>
</protein>
<gene>
    <name evidence="1" type="ORF">CY34DRAFT_808390</name>
</gene>
<reference evidence="2" key="2">
    <citation type="submission" date="2015-01" db="EMBL/GenBank/DDBJ databases">
        <title>Evolutionary Origins and Diversification of the Mycorrhizal Mutualists.</title>
        <authorList>
            <consortium name="DOE Joint Genome Institute"/>
            <consortium name="Mycorrhizal Genomics Consortium"/>
            <person name="Kohler A."/>
            <person name="Kuo A."/>
            <person name="Nagy L.G."/>
            <person name="Floudas D."/>
            <person name="Copeland A."/>
            <person name="Barry K.W."/>
            <person name="Cichocki N."/>
            <person name="Veneault-Fourrey C."/>
            <person name="LaButti K."/>
            <person name="Lindquist E.A."/>
            <person name="Lipzen A."/>
            <person name="Lundell T."/>
            <person name="Morin E."/>
            <person name="Murat C."/>
            <person name="Riley R."/>
            <person name="Ohm R."/>
            <person name="Sun H."/>
            <person name="Tunlid A."/>
            <person name="Henrissat B."/>
            <person name="Grigoriev I.V."/>
            <person name="Hibbett D.S."/>
            <person name="Martin F."/>
        </authorList>
    </citation>
    <scope>NUCLEOTIDE SEQUENCE [LARGE SCALE GENOMIC DNA]</scope>
    <source>
        <strain evidence="2">UH-Slu-Lm8-n1</strain>
    </source>
</reference>
<dbReference type="Proteomes" id="UP000054485">
    <property type="component" value="Unassembled WGS sequence"/>
</dbReference>
<dbReference type="EMBL" id="KN835346">
    <property type="protein sequence ID" value="KIK39358.1"/>
    <property type="molecule type" value="Genomic_DNA"/>
</dbReference>
<dbReference type="InParanoid" id="A0A0D0B657"/>
<dbReference type="HOGENOM" id="CLU_3015759_0_0_1"/>
<evidence type="ECO:0000313" key="2">
    <source>
        <dbReference type="Proteomes" id="UP000054485"/>
    </source>
</evidence>
<dbReference type="AlphaFoldDB" id="A0A0D0B657"/>
<keyword evidence="2" id="KW-1185">Reference proteome</keyword>
<accession>A0A0D0B657</accession>
<name>A0A0D0B657_9AGAM</name>
<organism evidence="1 2">
    <name type="scientific">Suillus luteus UH-Slu-Lm8-n1</name>
    <dbReference type="NCBI Taxonomy" id="930992"/>
    <lineage>
        <taxon>Eukaryota</taxon>
        <taxon>Fungi</taxon>
        <taxon>Dikarya</taxon>
        <taxon>Basidiomycota</taxon>
        <taxon>Agaricomycotina</taxon>
        <taxon>Agaricomycetes</taxon>
        <taxon>Agaricomycetidae</taxon>
        <taxon>Boletales</taxon>
        <taxon>Suillineae</taxon>
        <taxon>Suillaceae</taxon>
        <taxon>Suillus</taxon>
    </lineage>
</organism>
<proteinExistence type="predicted"/>